<dbReference type="InterPro" id="IPR007527">
    <property type="entry name" value="Znf_SWIM"/>
</dbReference>
<gene>
    <name evidence="3" type="ORF">KUTeg_005713</name>
</gene>
<name>A0ABQ9FLG8_TEGGR</name>
<dbReference type="EMBL" id="JARBDR010000252">
    <property type="protein sequence ID" value="KAJ8316767.1"/>
    <property type="molecule type" value="Genomic_DNA"/>
</dbReference>
<dbReference type="PANTHER" id="PTHR47526">
    <property type="entry name" value="ATP-DEPENDENT DNA HELICASE"/>
    <property type="match status" value="1"/>
</dbReference>
<dbReference type="InterPro" id="IPR011604">
    <property type="entry name" value="PDDEXK-like_dom_sf"/>
</dbReference>
<keyword evidence="1" id="KW-0479">Metal-binding</keyword>
<keyword evidence="4" id="KW-1185">Reference proteome</keyword>
<accession>A0ABQ9FLG8</accession>
<sequence>MSLIMIKSKYVQVVSGAGLQITKTIFLEDNGIVSSSFCECPMGQYKCHHVAATLLFGFSPKFVSKYIEENAHNIQQIDTIQLDSELSSDGSMTLKETHDYWHQIQGQLFLTGTQCCDLVLWTPKGLQIVRIVKDMSWFPNISLMKMTPVLDSLDAQNHQACDSCDLENHMVVNKMRYNDVSLFISIKGITDSESLPGSTFLYYNISYKEAID</sequence>
<dbReference type="Proteomes" id="UP001217089">
    <property type="component" value="Unassembled WGS sequence"/>
</dbReference>
<keyword evidence="1" id="KW-0863">Zinc-finger</keyword>
<dbReference type="InterPro" id="IPR011335">
    <property type="entry name" value="Restrct_endonuc-II-like"/>
</dbReference>
<keyword evidence="1" id="KW-0862">Zinc</keyword>
<reference evidence="3 4" key="1">
    <citation type="submission" date="2022-12" db="EMBL/GenBank/DDBJ databases">
        <title>Chromosome-level genome of Tegillarca granosa.</title>
        <authorList>
            <person name="Kim J."/>
        </authorList>
    </citation>
    <scope>NUCLEOTIDE SEQUENCE [LARGE SCALE GENOMIC DNA]</scope>
    <source>
        <strain evidence="3">Teg-2019</strain>
        <tissue evidence="3">Adductor muscle</tissue>
    </source>
</reference>
<proteinExistence type="predicted"/>
<dbReference type="Pfam" id="PF04434">
    <property type="entry name" value="SWIM"/>
    <property type="match status" value="1"/>
</dbReference>
<dbReference type="SUPFAM" id="SSF52980">
    <property type="entry name" value="Restriction endonuclease-like"/>
    <property type="match status" value="1"/>
</dbReference>
<dbReference type="PROSITE" id="PS50966">
    <property type="entry name" value="ZF_SWIM"/>
    <property type="match status" value="1"/>
</dbReference>
<organism evidence="3 4">
    <name type="scientific">Tegillarca granosa</name>
    <name type="common">Malaysian cockle</name>
    <name type="synonym">Anadara granosa</name>
    <dbReference type="NCBI Taxonomy" id="220873"/>
    <lineage>
        <taxon>Eukaryota</taxon>
        <taxon>Metazoa</taxon>
        <taxon>Spiralia</taxon>
        <taxon>Lophotrochozoa</taxon>
        <taxon>Mollusca</taxon>
        <taxon>Bivalvia</taxon>
        <taxon>Autobranchia</taxon>
        <taxon>Pteriomorphia</taxon>
        <taxon>Arcoida</taxon>
        <taxon>Arcoidea</taxon>
        <taxon>Arcidae</taxon>
        <taxon>Tegillarca</taxon>
    </lineage>
</organism>
<evidence type="ECO:0000313" key="3">
    <source>
        <dbReference type="EMBL" id="KAJ8316767.1"/>
    </source>
</evidence>
<evidence type="ECO:0000259" key="2">
    <source>
        <dbReference type="PROSITE" id="PS50966"/>
    </source>
</evidence>
<evidence type="ECO:0000256" key="1">
    <source>
        <dbReference type="PROSITE-ProRule" id="PRU00325"/>
    </source>
</evidence>
<feature type="domain" description="SWIM-type" evidence="2">
    <location>
        <begin position="23"/>
        <end position="58"/>
    </location>
</feature>
<evidence type="ECO:0000313" key="4">
    <source>
        <dbReference type="Proteomes" id="UP001217089"/>
    </source>
</evidence>
<comment type="caution">
    <text evidence="3">The sequence shown here is derived from an EMBL/GenBank/DDBJ whole genome shotgun (WGS) entry which is preliminary data.</text>
</comment>
<protein>
    <recommendedName>
        <fullName evidence="2">SWIM-type domain-containing protein</fullName>
    </recommendedName>
</protein>
<dbReference type="Gene3D" id="3.90.320.10">
    <property type="match status" value="1"/>
</dbReference>